<accession>A0A1M4XPN9</accession>
<dbReference type="AlphaFoldDB" id="A0A1M4XPN9"/>
<dbReference type="EMBL" id="FQVQ01000002">
    <property type="protein sequence ID" value="SHE95233.1"/>
    <property type="molecule type" value="Genomic_DNA"/>
</dbReference>
<gene>
    <name evidence="2" type="ORF">SAMN05444377_102122</name>
</gene>
<evidence type="ECO:0000313" key="3">
    <source>
        <dbReference type="Proteomes" id="UP000184147"/>
    </source>
</evidence>
<evidence type="ECO:0000259" key="1">
    <source>
        <dbReference type="Pfam" id="PF14905"/>
    </source>
</evidence>
<evidence type="ECO:0000313" key="2">
    <source>
        <dbReference type="EMBL" id="SHE95233.1"/>
    </source>
</evidence>
<dbReference type="SUPFAM" id="SSF56935">
    <property type="entry name" value="Porins"/>
    <property type="match status" value="1"/>
</dbReference>
<dbReference type="Proteomes" id="UP000184147">
    <property type="component" value="Unassembled WGS sequence"/>
</dbReference>
<dbReference type="Pfam" id="PF13715">
    <property type="entry name" value="CarbopepD_reg_2"/>
    <property type="match status" value="1"/>
</dbReference>
<organism evidence="2 3">
    <name type="scientific">Flavobacterium fontis</name>
    <dbReference type="NCBI Taxonomy" id="1124188"/>
    <lineage>
        <taxon>Bacteria</taxon>
        <taxon>Pseudomonadati</taxon>
        <taxon>Bacteroidota</taxon>
        <taxon>Flavobacteriia</taxon>
        <taxon>Flavobacteriales</taxon>
        <taxon>Flavobacteriaceae</taxon>
        <taxon>Flavobacterium</taxon>
    </lineage>
</organism>
<keyword evidence="3" id="KW-1185">Reference proteome</keyword>
<dbReference type="RefSeq" id="WP_073361429.1">
    <property type="nucleotide sequence ID" value="NZ_FQVQ01000002.1"/>
</dbReference>
<dbReference type="OrthoDB" id="1682379at2"/>
<proteinExistence type="predicted"/>
<dbReference type="InterPro" id="IPR008969">
    <property type="entry name" value="CarboxyPept-like_regulatory"/>
</dbReference>
<dbReference type="Pfam" id="PF14905">
    <property type="entry name" value="OMP_b-brl_3"/>
    <property type="match status" value="1"/>
</dbReference>
<dbReference type="SUPFAM" id="SSF49464">
    <property type="entry name" value="Carboxypeptidase regulatory domain-like"/>
    <property type="match status" value="1"/>
</dbReference>
<dbReference type="InterPro" id="IPR041700">
    <property type="entry name" value="OMP_b-brl_3"/>
</dbReference>
<protein>
    <submittedName>
        <fullName evidence="2">CarboxypepD_reg-like domain-containing protein</fullName>
    </submittedName>
</protein>
<sequence>MPKNWFILLFIFCFVTVTAQKTIHLKGTIVDQDSRVPIESATVYLTNPKDSTVIEYTISQKNGTFDFALKKSNGPVILKISFVAYQDYKVTIKNLMTSQDLGIIGLQPAAQTLDEVVIKNETPPIRIKKDTLEFNAASFKVRPDANVEALLKQLPGVEIDAEGKITVNGKEVNQILVNGKPFFDRDGKIALQNLPSSMINKVQVTDTKTKQEEKTGAVAASNNASINLTIDEKKNKGWFGKVMAGAGSSNRYESSGLVNYFNNNRKISVLASSNNINATGFSMDEIFDNMGGGRNSNVWMGDNGSFFVNRRRFGGNTGITQSHLAGVNYADEWRKDSPLALSYFFSEANTRNNSRTRQINFLPSGNYETASEASYKNVATAHNFSGDIEWAIDSTFTVVMEPKWSRTLGQSTNVSRQESRDALAQLLNESNASSISENTATSFENSTTFTKSFRRKGRNVALVFYQEHQQDDAQNLVDSQTLFYQNSQPDDVRNQRNTSYNRVNQFSYDLKFYEPVKDSLRWVNNVYHEFTNEKNGRDSQEFDPVTNDFTQANPLLTNAMRTKQQVFRPTTGLVLEKSVWNASFNVGPQWSTLNASMDYLGVTTPTNRTFFVPYVEATLNLRLSKSRNIWATYSYDNELPRGSQVLPVEDLANPLNTTIGNPNLEASLRHYFYVSFRDFDYASRSGYGFYGGGNVYPNQIVSATTFDASRKRTTTYTNVSGTYNSWTGLYWNKTYKKEAHKFRYELRWAMNFGLSKGITDGNAFEARTVTLNPRVNFTYEYGERLIINPSYQFTRNITEYTNYVVNAATNYLHRVNLQTTLFWPTNWVFGNDFGYTYNSNIADGFRKDFYLWNTSLAYSFYQKRFTAKVKVYDVLNQNQNATRTITATAIRDEENVVLRRYVMFSLTYKLAPLDKEKQKGRRQRR</sequence>
<feature type="domain" description="Outer membrane protein beta-barrel" evidence="1">
    <location>
        <begin position="452"/>
        <end position="908"/>
    </location>
</feature>
<reference evidence="2 3" key="1">
    <citation type="submission" date="2016-11" db="EMBL/GenBank/DDBJ databases">
        <authorList>
            <person name="Jaros S."/>
            <person name="Januszkiewicz K."/>
            <person name="Wedrychowicz H."/>
        </authorList>
    </citation>
    <scope>NUCLEOTIDE SEQUENCE [LARGE SCALE GENOMIC DNA]</scope>
    <source>
        <strain evidence="2 3">DSM 25660</strain>
    </source>
</reference>
<dbReference type="STRING" id="1124188.SAMN05444377_102122"/>
<name>A0A1M4XPN9_9FLAO</name>